<sequence>MLKLLAELPILFFVLSQIRRVAVEALDSGSEVVYELCRRFKLVYKYHCAAEDEKKKQKVKGNKNVDPFGDITQHSTEVDKKRCNGTIDIADQRETTCQDVKLYEHSRQKENHLMLTQDKLVDVIRRVSCDSSLDSEKKSHLMQSLLMRQIHFQLLSFDFQWILTQNKSHSEGSSAKDKEKITGQCPSFGDKTESVFGCKHYKRNCKLLAPCCNELFPCIRCHDEITDHCLDRCKWYGLGLHIPLSCNLCRLGKGLGIGYFHCMTCNACMSKALSVHTCREKFLEDNCLICHEDIFTSASPVKALPCGHVMHSTCFQVLDAYLSEEKLPEEYAGQIQELLPSTGTIISVHIVVHTIQGLDDLNSECRSTADSMLPD</sequence>
<evidence type="ECO:0000256" key="4">
    <source>
        <dbReference type="PROSITE-ProRule" id="PRU00601"/>
    </source>
</evidence>
<accession>A0AAE1VSL0</accession>
<dbReference type="AlphaFoldDB" id="A0AAE1VSL0"/>
<feature type="domain" description="CTCHY-type" evidence="7">
    <location>
        <begin position="219"/>
        <end position="286"/>
    </location>
</feature>
<evidence type="ECO:0000256" key="1">
    <source>
        <dbReference type="ARBA" id="ARBA00022723"/>
    </source>
</evidence>
<protein>
    <submittedName>
        <fullName evidence="8">Uncharacterized protein</fullName>
    </submittedName>
</protein>
<evidence type="ECO:0000313" key="9">
    <source>
        <dbReference type="Proteomes" id="UP001291623"/>
    </source>
</evidence>
<evidence type="ECO:0000259" key="6">
    <source>
        <dbReference type="PROSITE" id="PS51266"/>
    </source>
</evidence>
<dbReference type="GO" id="GO:0005634">
    <property type="term" value="C:nucleus"/>
    <property type="evidence" value="ECO:0007669"/>
    <property type="project" value="TreeGrafter"/>
</dbReference>
<evidence type="ECO:0000259" key="7">
    <source>
        <dbReference type="PROSITE" id="PS51270"/>
    </source>
</evidence>
<keyword evidence="3" id="KW-0862">Zinc</keyword>
<dbReference type="SUPFAM" id="SSF161219">
    <property type="entry name" value="CHY zinc finger-like"/>
    <property type="match status" value="1"/>
</dbReference>
<dbReference type="Proteomes" id="UP001291623">
    <property type="component" value="Unassembled WGS sequence"/>
</dbReference>
<proteinExistence type="predicted"/>
<dbReference type="InterPro" id="IPR008913">
    <property type="entry name" value="Znf_CHY"/>
</dbReference>
<dbReference type="InterPro" id="IPR013083">
    <property type="entry name" value="Znf_RING/FYVE/PHD"/>
</dbReference>
<keyword evidence="1" id="KW-0479">Metal-binding</keyword>
<dbReference type="Gene3D" id="3.30.40.10">
    <property type="entry name" value="Zinc/RING finger domain, C3HC4 (zinc finger)"/>
    <property type="match status" value="1"/>
</dbReference>
<evidence type="ECO:0000256" key="3">
    <source>
        <dbReference type="ARBA" id="ARBA00022833"/>
    </source>
</evidence>
<dbReference type="InterPro" id="IPR037274">
    <property type="entry name" value="Znf_CHY_sf"/>
</dbReference>
<keyword evidence="9" id="KW-1185">Reference proteome</keyword>
<dbReference type="GO" id="GO:0061630">
    <property type="term" value="F:ubiquitin protein ligase activity"/>
    <property type="evidence" value="ECO:0007669"/>
    <property type="project" value="TreeGrafter"/>
</dbReference>
<name>A0AAE1VSL0_9SOLA</name>
<comment type="caution">
    <text evidence="8">The sequence shown here is derived from an EMBL/GenBank/DDBJ whole genome shotgun (WGS) entry which is preliminary data.</text>
</comment>
<gene>
    <name evidence="8" type="ORF">RND71_010330</name>
</gene>
<dbReference type="GO" id="GO:0016567">
    <property type="term" value="P:protein ubiquitination"/>
    <property type="evidence" value="ECO:0007669"/>
    <property type="project" value="TreeGrafter"/>
</dbReference>
<evidence type="ECO:0000256" key="5">
    <source>
        <dbReference type="SAM" id="SignalP"/>
    </source>
</evidence>
<evidence type="ECO:0000313" key="8">
    <source>
        <dbReference type="EMBL" id="KAK4370855.1"/>
    </source>
</evidence>
<dbReference type="EMBL" id="JAVYJV010000005">
    <property type="protein sequence ID" value="KAK4370855.1"/>
    <property type="molecule type" value="Genomic_DNA"/>
</dbReference>
<dbReference type="InterPro" id="IPR017921">
    <property type="entry name" value="Znf_CTCHY"/>
</dbReference>
<feature type="domain" description="CHY-type" evidence="6">
    <location>
        <begin position="191"/>
        <end position="267"/>
    </location>
</feature>
<feature type="signal peptide" evidence="5">
    <location>
        <begin position="1"/>
        <end position="25"/>
    </location>
</feature>
<dbReference type="PANTHER" id="PTHR21319">
    <property type="entry name" value="RING FINGER AND CHY ZINC FINGER DOMAIN-CONTAINING PROTEIN 1"/>
    <property type="match status" value="1"/>
</dbReference>
<dbReference type="GO" id="GO:0008270">
    <property type="term" value="F:zinc ion binding"/>
    <property type="evidence" value="ECO:0007669"/>
    <property type="project" value="UniProtKB-KW"/>
</dbReference>
<keyword evidence="5" id="KW-0732">Signal</keyword>
<keyword evidence="2 4" id="KW-0863">Zinc-finger</keyword>
<feature type="chain" id="PRO_5042045342" evidence="5">
    <location>
        <begin position="26"/>
        <end position="375"/>
    </location>
</feature>
<evidence type="ECO:0000256" key="2">
    <source>
        <dbReference type="ARBA" id="ARBA00022771"/>
    </source>
</evidence>
<organism evidence="8 9">
    <name type="scientific">Anisodus tanguticus</name>
    <dbReference type="NCBI Taxonomy" id="243964"/>
    <lineage>
        <taxon>Eukaryota</taxon>
        <taxon>Viridiplantae</taxon>
        <taxon>Streptophyta</taxon>
        <taxon>Embryophyta</taxon>
        <taxon>Tracheophyta</taxon>
        <taxon>Spermatophyta</taxon>
        <taxon>Magnoliopsida</taxon>
        <taxon>eudicotyledons</taxon>
        <taxon>Gunneridae</taxon>
        <taxon>Pentapetalae</taxon>
        <taxon>asterids</taxon>
        <taxon>lamiids</taxon>
        <taxon>Solanales</taxon>
        <taxon>Solanaceae</taxon>
        <taxon>Solanoideae</taxon>
        <taxon>Hyoscyameae</taxon>
        <taxon>Anisodus</taxon>
    </lineage>
</organism>
<dbReference type="GO" id="GO:0006511">
    <property type="term" value="P:ubiquitin-dependent protein catabolic process"/>
    <property type="evidence" value="ECO:0007669"/>
    <property type="project" value="TreeGrafter"/>
</dbReference>
<dbReference type="PROSITE" id="PS51270">
    <property type="entry name" value="ZF_CTCHY"/>
    <property type="match status" value="1"/>
</dbReference>
<reference evidence="8" key="1">
    <citation type="submission" date="2023-12" db="EMBL/GenBank/DDBJ databases">
        <title>Genome assembly of Anisodus tanguticus.</title>
        <authorList>
            <person name="Wang Y.-J."/>
        </authorList>
    </citation>
    <scope>NUCLEOTIDE SEQUENCE</scope>
    <source>
        <strain evidence="8">KB-2021</strain>
        <tissue evidence="8">Leaf</tissue>
    </source>
</reference>
<dbReference type="PROSITE" id="PS51266">
    <property type="entry name" value="ZF_CHY"/>
    <property type="match status" value="1"/>
</dbReference>
<dbReference type="PANTHER" id="PTHR21319:SF40">
    <property type="match status" value="1"/>
</dbReference>